<dbReference type="CDD" id="cd06664">
    <property type="entry name" value="IscU_like"/>
    <property type="match status" value="1"/>
</dbReference>
<feature type="domain" description="NIF system FeS cluster assembly NifU N-terminal" evidence="1">
    <location>
        <begin position="28"/>
        <end position="93"/>
    </location>
</feature>
<evidence type="ECO:0000313" key="3">
    <source>
        <dbReference type="Proteomes" id="UP000183299"/>
    </source>
</evidence>
<proteinExistence type="predicted"/>
<dbReference type="EMBL" id="FORY01000008">
    <property type="protein sequence ID" value="SFJ69789.1"/>
    <property type="molecule type" value="Genomic_DNA"/>
</dbReference>
<evidence type="ECO:0000313" key="2">
    <source>
        <dbReference type="EMBL" id="SFJ69789.1"/>
    </source>
</evidence>
<protein>
    <submittedName>
        <fullName evidence="2">NifU homolog involved in Fe-S cluster formation</fullName>
    </submittedName>
</protein>
<accession>A0A1I3TH77</accession>
<dbReference type="OrthoDB" id="7857113at2"/>
<gene>
    <name evidence="2" type="ORF">SAMN04488138_108112</name>
</gene>
<sequence>MSAQSRPQSPAELTQLYSGTLLALAADIPHVGRLDAPMVSVKERAPLCGSTVTVDMDVEDGRITRFAQDVKACALGQASASVLGRHVLGRTESELRRARDELAAFLKEDGPIPSAPFEGFEALLPARDFKNRHASILLAITATCRGFEELSRTI</sequence>
<dbReference type="Pfam" id="PF01592">
    <property type="entry name" value="NifU_N"/>
    <property type="match status" value="1"/>
</dbReference>
<dbReference type="GO" id="GO:0051536">
    <property type="term" value="F:iron-sulfur cluster binding"/>
    <property type="evidence" value="ECO:0007669"/>
    <property type="project" value="InterPro"/>
</dbReference>
<dbReference type="GO" id="GO:0016226">
    <property type="term" value="P:iron-sulfur cluster assembly"/>
    <property type="evidence" value="ECO:0007669"/>
    <property type="project" value="InterPro"/>
</dbReference>
<dbReference type="Proteomes" id="UP000183299">
    <property type="component" value="Unassembled WGS sequence"/>
</dbReference>
<dbReference type="SUPFAM" id="SSF82649">
    <property type="entry name" value="SufE/NifU"/>
    <property type="match status" value="1"/>
</dbReference>
<reference evidence="2 3" key="1">
    <citation type="submission" date="2016-10" db="EMBL/GenBank/DDBJ databases">
        <authorList>
            <person name="de Groot N.N."/>
        </authorList>
    </citation>
    <scope>NUCLEOTIDE SEQUENCE [LARGE SCALE GENOMIC DNA]</scope>
    <source>
        <strain evidence="2 3">CGMCC 1.8891</strain>
    </source>
</reference>
<name>A0A1I3TH77_9RHOB</name>
<organism evidence="2 3">
    <name type="scientific">Celeribacter halophilus</name>
    <dbReference type="NCBI Taxonomy" id="576117"/>
    <lineage>
        <taxon>Bacteria</taxon>
        <taxon>Pseudomonadati</taxon>
        <taxon>Pseudomonadota</taxon>
        <taxon>Alphaproteobacteria</taxon>
        <taxon>Rhodobacterales</taxon>
        <taxon>Roseobacteraceae</taxon>
        <taxon>Celeribacter</taxon>
    </lineage>
</organism>
<keyword evidence="3" id="KW-1185">Reference proteome</keyword>
<evidence type="ECO:0000259" key="1">
    <source>
        <dbReference type="Pfam" id="PF01592"/>
    </source>
</evidence>
<dbReference type="GeneID" id="98665441"/>
<dbReference type="STRING" id="576117.SAMN04488138_108112"/>
<dbReference type="GO" id="GO:0005506">
    <property type="term" value="F:iron ion binding"/>
    <property type="evidence" value="ECO:0007669"/>
    <property type="project" value="InterPro"/>
</dbReference>
<dbReference type="AlphaFoldDB" id="A0A1I3TH77"/>
<dbReference type="InterPro" id="IPR002871">
    <property type="entry name" value="NIF_FeS_clus_asmbl_NifU_N"/>
</dbReference>
<dbReference type="Gene3D" id="3.90.1010.10">
    <property type="match status" value="1"/>
</dbReference>
<dbReference type="RefSeq" id="WP_066599971.1">
    <property type="nucleotide sequence ID" value="NZ_FORY01000008.1"/>
</dbReference>